<dbReference type="PANTHER" id="PTHR10974">
    <property type="entry name" value="FI08016P-RELATED"/>
    <property type="match status" value="1"/>
</dbReference>
<dbReference type="PANTHER" id="PTHR10974:SF1">
    <property type="entry name" value="FI08016P-RELATED"/>
    <property type="match status" value="1"/>
</dbReference>
<dbReference type="Gene3D" id="3.40.720.10">
    <property type="entry name" value="Alkaline Phosphatase, subunit A"/>
    <property type="match status" value="1"/>
</dbReference>
<name>A0A9W9YWA2_9CNID</name>
<dbReference type="OrthoDB" id="413313at2759"/>
<comment type="caution">
    <text evidence="1">The sequence shown here is derived from an EMBL/GenBank/DDBJ whole genome shotgun (WGS) entry which is preliminary data.</text>
</comment>
<keyword evidence="2" id="KW-1185">Reference proteome</keyword>
<dbReference type="FunFam" id="3.40.720.10:FF:000017">
    <property type="entry name" value="Predicted protein"/>
    <property type="match status" value="1"/>
</dbReference>
<organism evidence="1 2">
    <name type="scientific">Desmophyllum pertusum</name>
    <dbReference type="NCBI Taxonomy" id="174260"/>
    <lineage>
        <taxon>Eukaryota</taxon>
        <taxon>Metazoa</taxon>
        <taxon>Cnidaria</taxon>
        <taxon>Anthozoa</taxon>
        <taxon>Hexacorallia</taxon>
        <taxon>Scleractinia</taxon>
        <taxon>Caryophylliina</taxon>
        <taxon>Caryophylliidae</taxon>
        <taxon>Desmophyllum</taxon>
    </lineage>
</organism>
<dbReference type="AlphaFoldDB" id="A0A9W9YWA2"/>
<evidence type="ECO:0000313" key="2">
    <source>
        <dbReference type="Proteomes" id="UP001163046"/>
    </source>
</evidence>
<proteinExistence type="predicted"/>
<dbReference type="Pfam" id="PF02995">
    <property type="entry name" value="DUF229"/>
    <property type="match status" value="1"/>
</dbReference>
<protein>
    <submittedName>
        <fullName evidence="1">Uncharacterized protein</fullName>
    </submittedName>
</protein>
<dbReference type="CDD" id="cd16021">
    <property type="entry name" value="ALP_like"/>
    <property type="match status" value="1"/>
</dbReference>
<dbReference type="GO" id="GO:0005615">
    <property type="term" value="C:extracellular space"/>
    <property type="evidence" value="ECO:0007669"/>
    <property type="project" value="TreeGrafter"/>
</dbReference>
<evidence type="ECO:0000313" key="1">
    <source>
        <dbReference type="EMBL" id="KAJ7370610.1"/>
    </source>
</evidence>
<dbReference type="InterPro" id="IPR004245">
    <property type="entry name" value="DUF229"/>
</dbReference>
<sequence>MKIKTFLLNEDEGNSIVACKLPTLDPFHPSVLQFIKDLGKLHCEGANYSSFDKNVLRVEGEGIVSAQYRKIERTPGNDFGIVLSDPVSVQRVTAGTQKGHFIGNTSVDADFIRVEVVTSSGETKSDVHMHVFPKKEVLVRALTPDGIPLDVALIMFDSTSEANFKRKMPNSLKYLTNNLNSILLQGETIVGDGTTAQLAALLTGIEEKRQPEARRRKDSSQPVDSWRWIFNDFKEKGYATMFSEDSPDAASFNYRLSGFRDPPTDHYARPFWMAANKMLSRYCINSRASHDVSLKYLLSFFRSYKDRPKFAFSSHADISHNAVNPVGYADDDLKATLQTMEKESFLNNTLLIIFGDYGPRFSAFRKTIQGKLEERFPFMSITTPKWFSGKFPALYKNLVHNSRVLTSPFDVYATLRHILSYPQYPSGIVTGQSLFSRIDEKNRTCASAGVEDHWCPCLDLEEVSSNEPVVNEEAEFVVGYINNLTSQSDEMSKLCMRLGLKEIKSAFREMPKEAMQRFSGTKNDALDACDGCEAVMGDKADNTLVRDTLYQLQIVTSPNEGFYEASIRMKKGVPSLVGDISRIDAYKDQPYCIMGTFPLLR</sequence>
<dbReference type="EMBL" id="MU826861">
    <property type="protein sequence ID" value="KAJ7370610.1"/>
    <property type="molecule type" value="Genomic_DNA"/>
</dbReference>
<dbReference type="Proteomes" id="UP001163046">
    <property type="component" value="Unassembled WGS sequence"/>
</dbReference>
<accession>A0A9W9YWA2</accession>
<gene>
    <name evidence="1" type="ORF">OS493_031346</name>
</gene>
<reference evidence="1" key="1">
    <citation type="submission" date="2023-01" db="EMBL/GenBank/DDBJ databases">
        <title>Genome assembly of the deep-sea coral Lophelia pertusa.</title>
        <authorList>
            <person name="Herrera S."/>
            <person name="Cordes E."/>
        </authorList>
    </citation>
    <scope>NUCLEOTIDE SEQUENCE</scope>
    <source>
        <strain evidence="1">USNM1676648</strain>
        <tissue evidence="1">Polyp</tissue>
    </source>
</reference>
<dbReference type="SUPFAM" id="SSF53649">
    <property type="entry name" value="Alkaline phosphatase-like"/>
    <property type="match status" value="1"/>
</dbReference>
<dbReference type="InterPro" id="IPR017850">
    <property type="entry name" value="Alkaline_phosphatase_core_sf"/>
</dbReference>